<dbReference type="HOGENOM" id="CLU_001114_6_0_6"/>
<evidence type="ECO:0000256" key="14">
    <source>
        <dbReference type="ARBA" id="ARBA00048988"/>
    </source>
</evidence>
<keyword evidence="9 15" id="KW-0460">Magnesium</keyword>
<dbReference type="InterPro" id="IPR004586">
    <property type="entry name" value="RecB"/>
</dbReference>
<gene>
    <name evidence="15 19" type="primary">recB</name>
    <name evidence="19" type="ORF">BUAMB_429</name>
</gene>
<dbReference type="AlphaFoldDB" id="G2LPU5"/>
<keyword evidence="10 15" id="KW-0238">DNA-binding</keyword>
<dbReference type="GO" id="GO:0003677">
    <property type="term" value="F:DNA binding"/>
    <property type="evidence" value="ECO:0007669"/>
    <property type="project" value="UniProtKB-UniRule"/>
</dbReference>
<dbReference type="PANTHER" id="PTHR11070:SF23">
    <property type="entry name" value="RECBCD ENZYME SUBUNIT RECB"/>
    <property type="match status" value="1"/>
</dbReference>
<feature type="binding site" evidence="15">
    <location>
        <position position="1059"/>
    </location>
    <ligand>
        <name>Mg(2+)</name>
        <dbReference type="ChEBI" id="CHEBI:18420"/>
    </ligand>
</feature>
<evidence type="ECO:0000256" key="4">
    <source>
        <dbReference type="ARBA" id="ARBA00022763"/>
    </source>
</evidence>
<dbReference type="GO" id="GO:0000287">
    <property type="term" value="F:magnesium ion binding"/>
    <property type="evidence" value="ECO:0007669"/>
    <property type="project" value="UniProtKB-UniRule"/>
</dbReference>
<dbReference type="HAMAP" id="MF_01485">
    <property type="entry name" value="RecB"/>
    <property type="match status" value="1"/>
</dbReference>
<dbReference type="CDD" id="cd22352">
    <property type="entry name" value="RecB_C-like"/>
    <property type="match status" value="1"/>
</dbReference>
<feature type="domain" description="UvrD-like helicase C-terminal" evidence="18">
    <location>
        <begin position="477"/>
        <end position="741"/>
    </location>
</feature>
<feature type="active site" description="For nuclease activity" evidence="15">
    <location>
        <position position="1072"/>
    </location>
</feature>
<feature type="binding site" evidence="15">
    <location>
        <position position="1072"/>
    </location>
    <ligand>
        <name>Mg(2+)</name>
        <dbReference type="ChEBI" id="CHEBI:18420"/>
    </ligand>
</feature>
<accession>G2LPU5</accession>
<dbReference type="Gene3D" id="3.90.320.10">
    <property type="match status" value="1"/>
</dbReference>
<dbReference type="STRING" id="1005057.BUAMB_429"/>
<feature type="binding site" evidence="16">
    <location>
        <begin position="24"/>
        <end position="31"/>
    </location>
    <ligand>
        <name>ATP</name>
        <dbReference type="ChEBI" id="CHEBI:30616"/>
    </ligand>
</feature>
<evidence type="ECO:0000313" key="19">
    <source>
        <dbReference type="EMBL" id="AEO08232.1"/>
    </source>
</evidence>
<dbReference type="GO" id="GO:0016887">
    <property type="term" value="F:ATP hydrolysis activity"/>
    <property type="evidence" value="ECO:0007669"/>
    <property type="project" value="RHEA"/>
</dbReference>
<dbReference type="Pfam" id="PF13361">
    <property type="entry name" value="UvrD_C"/>
    <property type="match status" value="1"/>
</dbReference>
<dbReference type="Proteomes" id="UP000006139">
    <property type="component" value="Chromosome"/>
</dbReference>
<dbReference type="GO" id="GO:0005524">
    <property type="term" value="F:ATP binding"/>
    <property type="evidence" value="ECO:0007669"/>
    <property type="project" value="UniProtKB-UniRule"/>
</dbReference>
<dbReference type="InterPro" id="IPR000212">
    <property type="entry name" value="DNA_helicase_UvrD/REP"/>
</dbReference>
<dbReference type="PANTHER" id="PTHR11070">
    <property type="entry name" value="UVRD / RECB / PCRA DNA HELICASE FAMILY MEMBER"/>
    <property type="match status" value="1"/>
</dbReference>
<keyword evidence="7 15" id="KW-0269">Exonuclease</keyword>
<comment type="similarity">
    <text evidence="15">Belongs to the helicase family. UvrD subfamily.</text>
</comment>
<dbReference type="RefSeq" id="WP_014500136.1">
    <property type="nucleotide sequence ID" value="NC_017259.1"/>
</dbReference>
<comment type="miscellaneous">
    <text evidence="15">In the RecBCD complex, RecB has a slow 3'-5' helicase, an exonuclease activity and loads RecA onto ssDNA, RecD has a fast 5'-3' helicase activity, while RecC stimulates the ATPase and processivity of the RecB helicase and contributes to recognition of the Chi site.</text>
</comment>
<evidence type="ECO:0000256" key="3">
    <source>
        <dbReference type="ARBA" id="ARBA00022741"/>
    </source>
</evidence>
<dbReference type="eggNOG" id="COG1074">
    <property type="taxonomic scope" value="Bacteria"/>
</dbReference>
<evidence type="ECO:0000313" key="20">
    <source>
        <dbReference type="Proteomes" id="UP000006139"/>
    </source>
</evidence>
<comment type="catalytic activity">
    <reaction evidence="13 15">
        <text>Couples ATP hydrolysis with the unwinding of duplex DNA by translocating in the 3'-5' direction.</text>
        <dbReference type="EC" id="5.6.2.4"/>
    </reaction>
</comment>
<evidence type="ECO:0000256" key="13">
    <source>
        <dbReference type="ARBA" id="ARBA00034617"/>
    </source>
</evidence>
<dbReference type="InterPro" id="IPR011335">
    <property type="entry name" value="Restrct_endonuc-II-like"/>
</dbReference>
<dbReference type="SUPFAM" id="SSF52540">
    <property type="entry name" value="P-loop containing nucleoside triphosphate hydrolases"/>
    <property type="match status" value="1"/>
</dbReference>
<evidence type="ECO:0000256" key="12">
    <source>
        <dbReference type="ARBA" id="ARBA00023235"/>
    </source>
</evidence>
<dbReference type="InterPro" id="IPR011604">
    <property type="entry name" value="PDDEXK-like_dom_sf"/>
</dbReference>
<dbReference type="PROSITE" id="PS51198">
    <property type="entry name" value="UVRD_HELICASE_ATP_BIND"/>
    <property type="match status" value="1"/>
</dbReference>
<keyword evidence="8 15" id="KW-0067">ATP-binding</keyword>
<keyword evidence="3 15" id="KW-0547">Nucleotide-binding</keyword>
<dbReference type="Pfam" id="PF00580">
    <property type="entry name" value="UvrD-helicase"/>
    <property type="match status" value="1"/>
</dbReference>
<dbReference type="NCBIfam" id="TIGR00609">
    <property type="entry name" value="recB"/>
    <property type="match status" value="1"/>
</dbReference>
<keyword evidence="4 15" id="KW-0227">DNA damage</keyword>
<keyword evidence="11 15" id="KW-0234">DNA repair</keyword>
<protein>
    <recommendedName>
        <fullName evidence="15">RecBCD enzyme subunit RecB</fullName>
        <ecNumber evidence="15">3.1.11.5</ecNumber>
        <ecNumber evidence="15">5.6.2.4</ecNumber>
    </recommendedName>
    <alternativeName>
        <fullName evidence="15">DNA 3'-5' helicase subunit RecB</fullName>
    </alternativeName>
    <alternativeName>
        <fullName evidence="15">Exonuclease V subunit RecB</fullName>
        <shortName evidence="15">ExoV subunit RecB</shortName>
    </alternativeName>
    <alternativeName>
        <fullName evidence="15">Helicase/nuclease RecBCD subunit RecB</fullName>
    </alternativeName>
</protein>
<dbReference type="PROSITE" id="PS51217">
    <property type="entry name" value="UVRD_HELICASE_CTER"/>
    <property type="match status" value="1"/>
</dbReference>
<dbReference type="GO" id="GO:0000724">
    <property type="term" value="P:double-strand break repair via homologous recombination"/>
    <property type="evidence" value="ECO:0007669"/>
    <property type="project" value="UniProtKB-UniRule"/>
</dbReference>
<feature type="domain" description="UvrD-like helicase ATP-binding" evidence="17">
    <location>
        <begin position="3"/>
        <end position="447"/>
    </location>
</feature>
<dbReference type="InterPro" id="IPR027417">
    <property type="entry name" value="P-loop_NTPase"/>
</dbReference>
<dbReference type="GO" id="GO:0008854">
    <property type="term" value="F:exodeoxyribonuclease V activity"/>
    <property type="evidence" value="ECO:0007669"/>
    <property type="project" value="UniProtKB-EC"/>
</dbReference>
<evidence type="ECO:0000256" key="8">
    <source>
        <dbReference type="ARBA" id="ARBA00022840"/>
    </source>
</evidence>
<name>G2LPU5_BUCUM</name>
<organism evidence="19 20">
    <name type="scientific">Buchnera aphidicola str. Ua</name>
    <name type="common">Uroleucon ambrosiae</name>
    <dbReference type="NCBI Taxonomy" id="1005057"/>
    <lineage>
        <taxon>Bacteria</taxon>
        <taxon>Pseudomonadati</taxon>
        <taxon>Pseudomonadota</taxon>
        <taxon>Gammaproteobacteria</taxon>
        <taxon>Enterobacterales</taxon>
        <taxon>Erwiniaceae</taxon>
        <taxon>Buchnera</taxon>
    </lineage>
</organism>
<evidence type="ECO:0000256" key="7">
    <source>
        <dbReference type="ARBA" id="ARBA00022839"/>
    </source>
</evidence>
<dbReference type="EC" id="5.6.2.4" evidence="15"/>
<comment type="catalytic activity">
    <reaction evidence="14 15">
        <text>ATP + H2O = ADP + phosphate + H(+)</text>
        <dbReference type="Rhea" id="RHEA:13065"/>
        <dbReference type="ChEBI" id="CHEBI:15377"/>
        <dbReference type="ChEBI" id="CHEBI:15378"/>
        <dbReference type="ChEBI" id="CHEBI:30616"/>
        <dbReference type="ChEBI" id="CHEBI:43474"/>
        <dbReference type="ChEBI" id="CHEBI:456216"/>
        <dbReference type="EC" id="5.6.2.4"/>
    </reaction>
</comment>
<evidence type="ECO:0000259" key="17">
    <source>
        <dbReference type="PROSITE" id="PS51198"/>
    </source>
</evidence>
<keyword evidence="5 15" id="KW-0378">Hydrolase</keyword>
<dbReference type="Gene3D" id="3.40.50.300">
    <property type="entry name" value="P-loop containing nucleotide triphosphate hydrolases"/>
    <property type="match status" value="2"/>
</dbReference>
<dbReference type="EMBL" id="CP002648">
    <property type="protein sequence ID" value="AEO08232.1"/>
    <property type="molecule type" value="Genomic_DNA"/>
</dbReference>
<dbReference type="GO" id="GO:0043138">
    <property type="term" value="F:3'-5' DNA helicase activity"/>
    <property type="evidence" value="ECO:0007669"/>
    <property type="project" value="UniProtKB-UniRule"/>
</dbReference>
<comment type="function">
    <text evidence="15">A helicase/nuclease that prepares dsDNA breaks (DSB) for recombinational DNA repair. Binds to DSBs and unwinds DNA via a highly rapid and processive ATP-dependent bidirectional helicase activity. Unwinds dsDNA until it encounters a Chi (crossover hotspot instigator) sequence from the 3' direction. Cuts ssDNA a few nucleotides 3' to the Chi site. The properties and activities of the enzyme are changed at Chi. The Chi-altered holoenzyme produces a long 3'-ssDNA overhang and facilitates RecA-binding to the ssDNA for homologous DNA recombination and repair. Holoenzyme degrades any linearized DNA that is unable to undergo homologous recombination. In the holoenzyme this subunit contributes ATPase, 3'-5' helicase, exonuclease activity and loads RecA onto ssDNA.</text>
</comment>
<dbReference type="Gene3D" id="1.10.3170.10">
    <property type="entry name" value="Recbcd, chain B, domain 2"/>
    <property type="match status" value="1"/>
</dbReference>
<evidence type="ECO:0000256" key="9">
    <source>
        <dbReference type="ARBA" id="ARBA00022842"/>
    </source>
</evidence>
<comment type="domain">
    <text evidence="15">The N-terminal DNA-binding domain is a ssDNA-dependent ATPase and has ATP-dependent 3'-5' helicase function. This domain interacts with RecC.</text>
</comment>
<dbReference type="InterPro" id="IPR014016">
    <property type="entry name" value="UvrD-like_ATP-bd"/>
</dbReference>
<evidence type="ECO:0000256" key="6">
    <source>
        <dbReference type="ARBA" id="ARBA00022806"/>
    </source>
</evidence>
<evidence type="ECO:0000256" key="5">
    <source>
        <dbReference type="ARBA" id="ARBA00022801"/>
    </source>
</evidence>
<keyword evidence="2 15" id="KW-0479">Metal-binding</keyword>
<comment type="catalytic activity">
    <reaction evidence="15">
        <text>Exonucleolytic cleavage (in the presence of ATP) in either 5'- to 3'- or 3'- to 5'-direction to yield 5'-phosphooligonucleotides.</text>
        <dbReference type="EC" id="3.1.11.5"/>
    </reaction>
</comment>
<evidence type="ECO:0000259" key="18">
    <source>
        <dbReference type="PROSITE" id="PS51217"/>
    </source>
</evidence>
<keyword evidence="1 15" id="KW-0540">Nuclease</keyword>
<comment type="domain">
    <text evidence="15">The C-terminal domain has nuclease activity and interacts with RecD. It interacts with RecA, facilitating its loading onto ssDNA.</text>
</comment>
<evidence type="ECO:0000256" key="2">
    <source>
        <dbReference type="ARBA" id="ARBA00022723"/>
    </source>
</evidence>
<feature type="region of interest" description="DNA-binding and helicase activity, interacts with RecC" evidence="15">
    <location>
        <begin position="1"/>
        <end position="840"/>
    </location>
</feature>
<dbReference type="PATRIC" id="fig|1005057.4.peg.409"/>
<evidence type="ECO:0000256" key="15">
    <source>
        <dbReference type="HAMAP-Rule" id="MF_01485"/>
    </source>
</evidence>
<evidence type="ECO:0000256" key="10">
    <source>
        <dbReference type="ARBA" id="ARBA00023125"/>
    </source>
</evidence>
<feature type="region of interest" description="Nuclease activity, interacts with RecD and RecA" evidence="15">
    <location>
        <begin position="892"/>
        <end position="1165"/>
    </location>
</feature>
<keyword evidence="12 15" id="KW-0413">Isomerase</keyword>
<sequence>MTVLIKKKLNVFKIILSGINLIEASAGTGKTFTIVLLYLRCLLGIGKKTYQKKLLIHEILVLTFTNAAKEELYIRLQEGINNLYLSCINKRNEDPICQLFLNEIQDTNAAIKILKIAKNNIHDASIYTIDSFCQNILQSNTFDIYYTFHDKIIENEDHLYLKTTEDFWRLYVYTLPENIIKIILQYSKSPKDLLKIIKPFIDLDSVNFNKKIFNNESLILLHEKNIKQINYFKKKWLTHSYKILKIINHVNINKKIYHDVNISRWINYIDKWSKSQTQDYNIPIILKYFTQNYIKKNTIDYIDSKCIIFNEIEKILKYNFSLKHIFILHAIQKIKKLLIKEKKKQSLFGFNDILNLFLKILKKEKNLRKLIRKKYPIAFIDEFQDTNIKQYKIFNILYKNSKKLALFLIGDPKQAIYSFRGADIFSYLHITSKIKKHYYLDTNWRSSVNMCNSINFLFSQNSNPFIFKDISYIPIIASQKNSKMQFIVNGISQVPIRFFLYEKTETSLDEYQIWIAKQCAQKISYWLTCAQNGKAKIITQKTEKILSSNDIAILVKNKKEADIIKKELHQLNISSIYFSERNSVFKIFDAQELLWILECVLEPDNIKLLQQAMSTHIFQVIASTIQKKNKTQSYLMIEKLYAYYAIWNDISIFHLIQNMILEYQKHATLTELNTNYIKNLNFLHIAEILQEQYQYFNKKISLIRWFQKKISEIKEPVQNEYIRNYQECQLVKIITIHKSKGLEYPIIWIPFMVNFNQSSSYIHHNNNEVIINIQSNKKYFKIADKERLAEDMRLLYVAITRSMLHCCIGLSCLIKQRKKNRIHSDIHISSIGYLIQNGKSMNYEDLLKKINQLSINNLLEVKNNTKKFVLSNTKNIYLINQPIYFNQKHQYIWNITSFTKLKKENNFFENKKSTILYNQYNTEIFIKKNKKLTVNNFPKGKKTGLMMHFILKNLYILNYKDNNFFSNILEKYNISLKWTKTLISWIKNILHISLDNQNMRLSTILKQSCIKELEFFLPIKQILYNAELNKIMQCFNPISFSTPKLLFNPTKGILNGCIDLFFIWDKKYYILDYKSNWLGDNNSFYAPQNIRTEMIKNRYDFQYQIYTIAVHKYLKQKLKNYHYENDFGGVFYVFLRAIEDQKKHHGIFYIKPDYLLIKKIIDLIS</sequence>
<dbReference type="Gene3D" id="1.10.486.10">
    <property type="entry name" value="PCRA, domain 4"/>
    <property type="match status" value="1"/>
</dbReference>
<reference evidence="19 20" key="1">
    <citation type="journal article" date="2011" name="PLoS Genet.">
        <title>Sequence conservation and functional constraint on intergenic spacers in reduced genomes of the obligate symbiont buchnera.</title>
        <authorList>
            <person name="Degnan P.H."/>
            <person name="Ochman H."/>
            <person name="Moran N.A."/>
        </authorList>
    </citation>
    <scope>NUCLEOTIDE SEQUENCE [LARGE SCALE GENOMIC DNA]</scope>
    <source>
        <strain evidence="19 20">Ua</strain>
    </source>
</reference>
<dbReference type="KEGG" id="buh:BUAMB_429"/>
<dbReference type="SUPFAM" id="SSF52980">
    <property type="entry name" value="Restriction endonuclease-like"/>
    <property type="match status" value="1"/>
</dbReference>
<dbReference type="GO" id="GO:0009338">
    <property type="term" value="C:exodeoxyribonuclease V complex"/>
    <property type="evidence" value="ECO:0007669"/>
    <property type="project" value="TreeGrafter"/>
</dbReference>
<evidence type="ECO:0000256" key="11">
    <source>
        <dbReference type="ARBA" id="ARBA00023204"/>
    </source>
</evidence>
<comment type="cofactor">
    <cofactor evidence="15">
        <name>Mg(2+)</name>
        <dbReference type="ChEBI" id="CHEBI:18420"/>
    </cofactor>
    <text evidence="15">Binds 1 Mg(2+) ion per subunit.</text>
</comment>
<feature type="binding site" evidence="15">
    <location>
        <position position="948"/>
    </location>
    <ligand>
        <name>Mg(2+)</name>
        <dbReference type="ChEBI" id="CHEBI:18420"/>
    </ligand>
</feature>
<keyword evidence="6 15" id="KW-0347">Helicase</keyword>
<comment type="subunit">
    <text evidence="15">Heterotrimer of RecB, RecC and RecD. All subunits contribute to DNA-binding. Interacts with RecA.</text>
</comment>
<dbReference type="OrthoDB" id="9810135at2"/>
<dbReference type="InterPro" id="IPR014017">
    <property type="entry name" value="DNA_helicase_UvrD-like_C"/>
</dbReference>
<proteinExistence type="inferred from homology"/>
<evidence type="ECO:0000256" key="16">
    <source>
        <dbReference type="PROSITE-ProRule" id="PRU00560"/>
    </source>
</evidence>
<dbReference type="EC" id="3.1.11.5" evidence="15"/>
<evidence type="ECO:0000256" key="1">
    <source>
        <dbReference type="ARBA" id="ARBA00022722"/>
    </source>
</evidence>
<dbReference type="GO" id="GO:0005829">
    <property type="term" value="C:cytosol"/>
    <property type="evidence" value="ECO:0007669"/>
    <property type="project" value="TreeGrafter"/>
</dbReference>